<dbReference type="KEGG" id="ccot:CCAX7_13650"/>
<gene>
    <name evidence="3" type="ORF">CCAX7_13650</name>
</gene>
<evidence type="ECO:0000256" key="1">
    <source>
        <dbReference type="SAM" id="MobiDB-lite"/>
    </source>
</evidence>
<dbReference type="EMBL" id="AP025739">
    <property type="protein sequence ID" value="BDI29314.1"/>
    <property type="molecule type" value="Genomic_DNA"/>
</dbReference>
<evidence type="ECO:0000256" key="2">
    <source>
        <dbReference type="SAM" id="SignalP"/>
    </source>
</evidence>
<dbReference type="AlphaFoldDB" id="A0A402D6Y7"/>
<accession>A0A402D6Y7</accession>
<dbReference type="Proteomes" id="UP000287394">
    <property type="component" value="Chromosome"/>
</dbReference>
<evidence type="ECO:0000313" key="4">
    <source>
        <dbReference type="Proteomes" id="UP000287394"/>
    </source>
</evidence>
<proteinExistence type="predicted"/>
<sequence>MKTLKNKLFLLILLLCFAIAGCSSQTDKDAVNMGPVPTGPPSGNLHTPAPPAAPPGDQTKP</sequence>
<feature type="signal peptide" evidence="2">
    <location>
        <begin position="1"/>
        <end position="20"/>
    </location>
</feature>
<organism evidence="3 4">
    <name type="scientific">Capsulimonas corticalis</name>
    <dbReference type="NCBI Taxonomy" id="2219043"/>
    <lineage>
        <taxon>Bacteria</taxon>
        <taxon>Bacillati</taxon>
        <taxon>Armatimonadota</taxon>
        <taxon>Armatimonadia</taxon>
        <taxon>Capsulimonadales</taxon>
        <taxon>Capsulimonadaceae</taxon>
        <taxon>Capsulimonas</taxon>
    </lineage>
</organism>
<feature type="chain" id="PRO_5043523317" evidence="2">
    <location>
        <begin position="21"/>
        <end position="61"/>
    </location>
</feature>
<reference evidence="3 4" key="1">
    <citation type="journal article" date="2019" name="Int. J. Syst. Evol. Microbiol.">
        <title>Capsulimonas corticalis gen. nov., sp. nov., an aerobic capsulated bacterium, of a novel bacterial order, Capsulimonadales ord. nov., of the class Armatimonadia of the phylum Armatimonadetes.</title>
        <authorList>
            <person name="Li J."/>
            <person name="Kudo C."/>
            <person name="Tonouchi A."/>
        </authorList>
    </citation>
    <scope>NUCLEOTIDE SEQUENCE [LARGE SCALE GENOMIC DNA]</scope>
    <source>
        <strain evidence="3 4">AX-7</strain>
    </source>
</reference>
<evidence type="ECO:0000313" key="3">
    <source>
        <dbReference type="EMBL" id="BDI29314.1"/>
    </source>
</evidence>
<feature type="region of interest" description="Disordered" evidence="1">
    <location>
        <begin position="28"/>
        <end position="61"/>
    </location>
</feature>
<keyword evidence="2" id="KW-0732">Signal</keyword>
<keyword evidence="4" id="KW-1185">Reference proteome</keyword>
<name>A0A402D6Y7_9BACT</name>
<dbReference type="PROSITE" id="PS51257">
    <property type="entry name" value="PROKAR_LIPOPROTEIN"/>
    <property type="match status" value="1"/>
</dbReference>
<dbReference type="RefSeq" id="WP_119325217.1">
    <property type="nucleotide sequence ID" value="NZ_AP025739.1"/>
</dbReference>
<protein>
    <submittedName>
        <fullName evidence="3">Uncharacterized protein</fullName>
    </submittedName>
</protein>